<dbReference type="Gene3D" id="1.10.287.110">
    <property type="entry name" value="DnaJ domain"/>
    <property type="match status" value="1"/>
</dbReference>
<keyword evidence="4" id="KW-1185">Reference proteome</keyword>
<feature type="compositionally biased region" description="Gly residues" evidence="1">
    <location>
        <begin position="76"/>
        <end position="89"/>
    </location>
</feature>
<reference evidence="3" key="1">
    <citation type="submission" date="2020-10" db="EMBL/GenBank/DDBJ databases">
        <title>Genome sequence of the unusual species of purple photosynthetic bacteria, Phaeovibrio sulfidiphilus DSM 23193, type strain.</title>
        <authorList>
            <person name="Kyndt J.A."/>
            <person name="Meyer T.E."/>
        </authorList>
    </citation>
    <scope>NUCLEOTIDE SEQUENCE</scope>
    <source>
        <strain evidence="3">DSM 23193</strain>
    </source>
</reference>
<dbReference type="GO" id="GO:0042026">
    <property type="term" value="P:protein refolding"/>
    <property type="evidence" value="ECO:0007669"/>
    <property type="project" value="TreeGrafter"/>
</dbReference>
<dbReference type="AlphaFoldDB" id="A0A8J6YNX8"/>
<dbReference type="PRINTS" id="PR00625">
    <property type="entry name" value="JDOMAIN"/>
</dbReference>
<dbReference type="Proteomes" id="UP000631034">
    <property type="component" value="Unassembled WGS sequence"/>
</dbReference>
<dbReference type="GO" id="GO:0005737">
    <property type="term" value="C:cytoplasm"/>
    <property type="evidence" value="ECO:0007669"/>
    <property type="project" value="TreeGrafter"/>
</dbReference>
<gene>
    <name evidence="3" type="ORF">IHV25_06375</name>
</gene>
<feature type="compositionally biased region" description="Basic and acidic residues" evidence="1">
    <location>
        <begin position="57"/>
        <end position="75"/>
    </location>
</feature>
<dbReference type="SUPFAM" id="SSF46565">
    <property type="entry name" value="Chaperone J-domain"/>
    <property type="match status" value="1"/>
</dbReference>
<dbReference type="GO" id="GO:0051082">
    <property type="term" value="F:unfolded protein binding"/>
    <property type="evidence" value="ECO:0007669"/>
    <property type="project" value="InterPro"/>
</dbReference>
<accession>A0A8J6YNX8</accession>
<dbReference type="CDD" id="cd10747">
    <property type="entry name" value="DnaJ_C"/>
    <property type="match status" value="1"/>
</dbReference>
<name>A0A8J6YNX8_9PROT</name>
<proteinExistence type="predicted"/>
<feature type="region of interest" description="Disordered" evidence="1">
    <location>
        <begin position="57"/>
        <end position="111"/>
    </location>
</feature>
<dbReference type="Pfam" id="PF01556">
    <property type="entry name" value="DnaJ_C"/>
    <property type="match status" value="1"/>
</dbReference>
<comment type="caution">
    <text evidence="3">The sequence shown here is derived from an EMBL/GenBank/DDBJ whole genome shotgun (WGS) entry which is preliminary data.</text>
</comment>
<dbReference type="SUPFAM" id="SSF49493">
    <property type="entry name" value="HSP40/DnaJ peptide-binding domain"/>
    <property type="match status" value="2"/>
</dbReference>
<feature type="region of interest" description="Disordered" evidence="1">
    <location>
        <begin position="132"/>
        <end position="152"/>
    </location>
</feature>
<dbReference type="Gene3D" id="2.60.260.20">
    <property type="entry name" value="Urease metallochaperone UreE, N-terminal domain"/>
    <property type="match status" value="2"/>
</dbReference>
<dbReference type="PANTHER" id="PTHR43096:SF10">
    <property type="entry name" value="CHAPERONE PROTEIN DNAJ A6, CHLOROPLASTIC"/>
    <property type="match status" value="1"/>
</dbReference>
<dbReference type="InterPro" id="IPR018253">
    <property type="entry name" value="DnaJ_domain_CS"/>
</dbReference>
<feature type="domain" description="J" evidence="2">
    <location>
        <begin position="3"/>
        <end position="68"/>
    </location>
</feature>
<evidence type="ECO:0000313" key="4">
    <source>
        <dbReference type="Proteomes" id="UP000631034"/>
    </source>
</evidence>
<dbReference type="Pfam" id="PF00226">
    <property type="entry name" value="DnaJ"/>
    <property type="match status" value="1"/>
</dbReference>
<dbReference type="CDD" id="cd06257">
    <property type="entry name" value="DnaJ"/>
    <property type="match status" value="1"/>
</dbReference>
<evidence type="ECO:0000313" key="3">
    <source>
        <dbReference type="EMBL" id="MBE1237269.1"/>
    </source>
</evidence>
<dbReference type="EMBL" id="JACZHT010000004">
    <property type="protein sequence ID" value="MBE1237269.1"/>
    <property type="molecule type" value="Genomic_DNA"/>
</dbReference>
<dbReference type="InterPro" id="IPR036869">
    <property type="entry name" value="J_dom_sf"/>
</dbReference>
<evidence type="ECO:0000259" key="2">
    <source>
        <dbReference type="PROSITE" id="PS50076"/>
    </source>
</evidence>
<dbReference type="PANTHER" id="PTHR43096">
    <property type="entry name" value="DNAJ HOMOLOG 1, MITOCHONDRIAL-RELATED"/>
    <property type="match status" value="1"/>
</dbReference>
<protein>
    <submittedName>
        <fullName evidence="3">J domain-containing protein</fullName>
    </submittedName>
</protein>
<dbReference type="RefSeq" id="WP_192534282.1">
    <property type="nucleotide sequence ID" value="NZ_JACZHT010000004.1"/>
</dbReference>
<dbReference type="PROSITE" id="PS50076">
    <property type="entry name" value="DNAJ_2"/>
    <property type="match status" value="1"/>
</dbReference>
<sequence>MRDPYTILGVPRTANHSEIKKAYRKLARTRHPDLNPDDPKAEEAFKEISAAYSLLSDEQKRARFDRGEIDAEGNEKGFGGGWGPGGPRGPQGSSRTWQRSANPGGPGRPGDFRFDSIFGDLDEDLFSDLFSGGGRGGARRASAPKPERGGDTHYRLRISFEEAALGATRRITLTNRKTLDIQIPPGWEDGAQLRLKGQGTPGIAGGASGDALVEVKIKPHPVFVRDGFDVVANIPVTLKEILLGAKIVVPTLEGKASVTIPEDSNTETVLRLRGKGIPHGEARGDLLIRLVIILPEPPDETLKACVKNMPDPEEDPRTKAGIA</sequence>
<dbReference type="FunFam" id="2.60.260.20:FF:000013">
    <property type="entry name" value="DnaJ subfamily B member 11"/>
    <property type="match status" value="1"/>
</dbReference>
<dbReference type="InterPro" id="IPR001623">
    <property type="entry name" value="DnaJ_domain"/>
</dbReference>
<dbReference type="PROSITE" id="PS00636">
    <property type="entry name" value="DNAJ_1"/>
    <property type="match status" value="1"/>
</dbReference>
<dbReference type="InterPro" id="IPR008971">
    <property type="entry name" value="HSP40/DnaJ_pept-bd"/>
</dbReference>
<dbReference type="InterPro" id="IPR002939">
    <property type="entry name" value="DnaJ_C"/>
</dbReference>
<organism evidence="3 4">
    <name type="scientific">Phaeovibrio sulfidiphilus</name>
    <dbReference type="NCBI Taxonomy" id="1220600"/>
    <lineage>
        <taxon>Bacteria</taxon>
        <taxon>Pseudomonadati</taxon>
        <taxon>Pseudomonadota</taxon>
        <taxon>Alphaproteobacteria</taxon>
        <taxon>Rhodospirillales</taxon>
        <taxon>Rhodospirillaceae</taxon>
        <taxon>Phaeovibrio</taxon>
    </lineage>
</organism>
<dbReference type="SMART" id="SM00271">
    <property type="entry name" value="DnaJ"/>
    <property type="match status" value="1"/>
</dbReference>
<evidence type="ECO:0000256" key="1">
    <source>
        <dbReference type="SAM" id="MobiDB-lite"/>
    </source>
</evidence>